<accession>A0A9D4BHA5</accession>
<gene>
    <name evidence="1" type="ORF">DPMN_080951</name>
</gene>
<comment type="caution">
    <text evidence="1">The sequence shown here is derived from an EMBL/GenBank/DDBJ whole genome shotgun (WGS) entry which is preliminary data.</text>
</comment>
<name>A0A9D4BHA5_DREPO</name>
<evidence type="ECO:0000313" key="1">
    <source>
        <dbReference type="EMBL" id="KAH3693518.1"/>
    </source>
</evidence>
<reference evidence="1" key="1">
    <citation type="journal article" date="2019" name="bioRxiv">
        <title>The Genome of the Zebra Mussel, Dreissena polymorpha: A Resource for Invasive Species Research.</title>
        <authorList>
            <person name="McCartney M.A."/>
            <person name="Auch B."/>
            <person name="Kono T."/>
            <person name="Mallez S."/>
            <person name="Zhang Y."/>
            <person name="Obille A."/>
            <person name="Becker A."/>
            <person name="Abrahante J.E."/>
            <person name="Garbe J."/>
            <person name="Badalamenti J.P."/>
            <person name="Herman A."/>
            <person name="Mangelson H."/>
            <person name="Liachko I."/>
            <person name="Sullivan S."/>
            <person name="Sone E.D."/>
            <person name="Koren S."/>
            <person name="Silverstein K.A.T."/>
            <person name="Beckman K.B."/>
            <person name="Gohl D.M."/>
        </authorList>
    </citation>
    <scope>NUCLEOTIDE SEQUENCE</scope>
    <source>
        <strain evidence="1">Duluth1</strain>
        <tissue evidence="1">Whole animal</tissue>
    </source>
</reference>
<organism evidence="1 2">
    <name type="scientific">Dreissena polymorpha</name>
    <name type="common">Zebra mussel</name>
    <name type="synonym">Mytilus polymorpha</name>
    <dbReference type="NCBI Taxonomy" id="45954"/>
    <lineage>
        <taxon>Eukaryota</taxon>
        <taxon>Metazoa</taxon>
        <taxon>Spiralia</taxon>
        <taxon>Lophotrochozoa</taxon>
        <taxon>Mollusca</taxon>
        <taxon>Bivalvia</taxon>
        <taxon>Autobranchia</taxon>
        <taxon>Heteroconchia</taxon>
        <taxon>Euheterodonta</taxon>
        <taxon>Imparidentia</taxon>
        <taxon>Neoheterodontei</taxon>
        <taxon>Myida</taxon>
        <taxon>Dreissenoidea</taxon>
        <taxon>Dreissenidae</taxon>
        <taxon>Dreissena</taxon>
    </lineage>
</organism>
<dbReference type="Gene3D" id="1.10.1200.240">
    <property type="match status" value="1"/>
</dbReference>
<dbReference type="Proteomes" id="UP000828390">
    <property type="component" value="Unassembled WGS sequence"/>
</dbReference>
<reference evidence="1" key="2">
    <citation type="submission" date="2020-11" db="EMBL/GenBank/DDBJ databases">
        <authorList>
            <person name="McCartney M.A."/>
            <person name="Auch B."/>
            <person name="Kono T."/>
            <person name="Mallez S."/>
            <person name="Becker A."/>
            <person name="Gohl D.M."/>
            <person name="Silverstein K.A.T."/>
            <person name="Koren S."/>
            <person name="Bechman K.B."/>
            <person name="Herman A."/>
            <person name="Abrahante J.E."/>
            <person name="Garbe J."/>
        </authorList>
    </citation>
    <scope>NUCLEOTIDE SEQUENCE</scope>
    <source>
        <strain evidence="1">Duluth1</strain>
        <tissue evidence="1">Whole animal</tissue>
    </source>
</reference>
<proteinExistence type="predicted"/>
<sequence>MEYIHGRKAENIRSKQLSDIAEEARKRRDERIAQKRADLIKSYADDEAKK</sequence>
<protein>
    <submittedName>
        <fullName evidence="1">Uncharacterized protein</fullName>
    </submittedName>
</protein>
<keyword evidence="2" id="KW-1185">Reference proteome</keyword>
<dbReference type="AlphaFoldDB" id="A0A9D4BHA5"/>
<evidence type="ECO:0000313" key="2">
    <source>
        <dbReference type="Proteomes" id="UP000828390"/>
    </source>
</evidence>
<dbReference type="EMBL" id="JAIWYP010000016">
    <property type="protein sequence ID" value="KAH3693518.1"/>
    <property type="molecule type" value="Genomic_DNA"/>
</dbReference>